<accession>A0A926Z5V0</accession>
<protein>
    <submittedName>
        <fullName evidence="2">Uncharacterized protein</fullName>
    </submittedName>
</protein>
<proteinExistence type="predicted"/>
<organism evidence="2 3">
    <name type="scientific">Pseudanabaena cinerea FACHB-1277</name>
    <dbReference type="NCBI Taxonomy" id="2949581"/>
    <lineage>
        <taxon>Bacteria</taxon>
        <taxon>Bacillati</taxon>
        <taxon>Cyanobacteriota</taxon>
        <taxon>Cyanophyceae</taxon>
        <taxon>Pseudanabaenales</taxon>
        <taxon>Pseudanabaenaceae</taxon>
        <taxon>Pseudanabaena</taxon>
        <taxon>Pseudanabaena cinerea</taxon>
    </lineage>
</organism>
<feature type="compositionally biased region" description="Basic and acidic residues" evidence="1">
    <location>
        <begin position="30"/>
        <end position="39"/>
    </location>
</feature>
<dbReference type="AlphaFoldDB" id="A0A926Z5V0"/>
<feature type="region of interest" description="Disordered" evidence="1">
    <location>
        <begin position="1"/>
        <end position="66"/>
    </location>
</feature>
<evidence type="ECO:0000313" key="2">
    <source>
        <dbReference type="EMBL" id="MBD2150651.1"/>
    </source>
</evidence>
<evidence type="ECO:0000256" key="1">
    <source>
        <dbReference type="SAM" id="MobiDB-lite"/>
    </source>
</evidence>
<feature type="compositionally biased region" description="Polar residues" evidence="1">
    <location>
        <begin position="7"/>
        <end position="22"/>
    </location>
</feature>
<comment type="caution">
    <text evidence="2">The sequence shown here is derived from an EMBL/GenBank/DDBJ whole genome shotgun (WGS) entry which is preliminary data.</text>
</comment>
<gene>
    <name evidence="2" type="ORF">H6F44_11045</name>
</gene>
<reference evidence="2" key="1">
    <citation type="journal article" date="2015" name="ISME J.">
        <title>Draft Genome Sequence of Streptomyces incarnatus NRRL8089, which Produces the Nucleoside Antibiotic Sinefungin.</title>
        <authorList>
            <person name="Oshima K."/>
            <person name="Hattori M."/>
            <person name="Shimizu H."/>
            <person name="Fukuda K."/>
            <person name="Nemoto M."/>
            <person name="Inagaki K."/>
            <person name="Tamura T."/>
        </authorList>
    </citation>
    <scope>NUCLEOTIDE SEQUENCE</scope>
    <source>
        <strain evidence="2">FACHB-1277</strain>
    </source>
</reference>
<dbReference type="EMBL" id="JACJPY010000030">
    <property type="protein sequence ID" value="MBD2150651.1"/>
    <property type="molecule type" value="Genomic_DNA"/>
</dbReference>
<reference evidence="2" key="2">
    <citation type="submission" date="2020-08" db="EMBL/GenBank/DDBJ databases">
        <authorList>
            <person name="Chen M."/>
            <person name="Teng W."/>
            <person name="Zhao L."/>
            <person name="Hu C."/>
            <person name="Zhou Y."/>
            <person name="Han B."/>
            <person name="Song L."/>
            <person name="Shu W."/>
        </authorList>
    </citation>
    <scope>NUCLEOTIDE SEQUENCE</scope>
    <source>
        <strain evidence="2">FACHB-1277</strain>
    </source>
</reference>
<sequence>MTKKSTENSLNNSVASPSSANKTAKKKALSRKEKFEASKKANQAMMKAWKLISQRSSNSPDAKDHI</sequence>
<name>A0A926Z5V0_9CYAN</name>
<evidence type="ECO:0000313" key="3">
    <source>
        <dbReference type="Proteomes" id="UP000631421"/>
    </source>
</evidence>
<keyword evidence="3" id="KW-1185">Reference proteome</keyword>
<dbReference type="Proteomes" id="UP000631421">
    <property type="component" value="Unassembled WGS sequence"/>
</dbReference>
<dbReference type="RefSeq" id="WP_190351012.1">
    <property type="nucleotide sequence ID" value="NZ_JACJPY010000030.1"/>
</dbReference>